<dbReference type="InterPro" id="IPR036890">
    <property type="entry name" value="HATPase_C_sf"/>
</dbReference>
<name>A0ABV1IEP2_9ACTN</name>
<dbReference type="RefSeq" id="WP_349181827.1">
    <property type="nucleotide sequence ID" value="NZ_JBBNGS010000004.1"/>
</dbReference>
<accession>A0ABV1IEP2</accession>
<proteinExistence type="predicted"/>
<protein>
    <submittedName>
        <fullName evidence="2">ATP-binding protein</fullName>
    </submittedName>
</protein>
<organism evidence="2 3">
    <name type="scientific">Paratractidigestivibacter faecalis</name>
    <dbReference type="NCBI Taxonomy" id="2292441"/>
    <lineage>
        <taxon>Bacteria</taxon>
        <taxon>Bacillati</taxon>
        <taxon>Actinomycetota</taxon>
        <taxon>Coriobacteriia</taxon>
        <taxon>Coriobacteriales</taxon>
        <taxon>Atopobiaceae</taxon>
        <taxon>Paratractidigestivibacter</taxon>
    </lineage>
</organism>
<evidence type="ECO:0000313" key="3">
    <source>
        <dbReference type="Proteomes" id="UP001478817"/>
    </source>
</evidence>
<dbReference type="EMBL" id="JBBNGS010000004">
    <property type="protein sequence ID" value="MEQ2637350.1"/>
    <property type="molecule type" value="Genomic_DNA"/>
</dbReference>
<comment type="caution">
    <text evidence="2">The sequence shown here is derived from an EMBL/GenBank/DDBJ whole genome shotgun (WGS) entry which is preliminary data.</text>
</comment>
<dbReference type="SUPFAM" id="SSF55874">
    <property type="entry name" value="ATPase domain of HSP90 chaperone/DNA topoisomerase II/histidine kinase"/>
    <property type="match status" value="1"/>
</dbReference>
<sequence>MAVYVPFYLAFVRKNSRETLERIDNPALLAVMLGVIGFDLLIKCMGDFGQLTIWFMAPLRLFHGLMCVLTFALEYELLVNSHLQIEREAEARVHAERERQYELSRANIEAINIKCHDIRHQIRALAGGGTAADERALADLAHEVDFYDSAVHTGNEALDTILTEKRLTCANEGIPLSCVADGAALGFMRDADIYSLFGNALDNAIEAARELEDPSLRSISLVVRQAAGVASIHAENRYASEPLIGQDGSIVSSKGNGTSHGFGLRSMRLTVESYNGTLATLVDHQGRTFRVNAMIPLP</sequence>
<dbReference type="InterPro" id="IPR032834">
    <property type="entry name" value="NatK-like_C"/>
</dbReference>
<gene>
    <name evidence="2" type="ORF">AAAT05_03200</name>
</gene>
<keyword evidence="3" id="KW-1185">Reference proteome</keyword>
<dbReference type="Gene3D" id="3.30.565.10">
    <property type="entry name" value="Histidine kinase-like ATPase, C-terminal domain"/>
    <property type="match status" value="1"/>
</dbReference>
<evidence type="ECO:0000313" key="2">
    <source>
        <dbReference type="EMBL" id="MEQ2637350.1"/>
    </source>
</evidence>
<dbReference type="CDD" id="cd16935">
    <property type="entry name" value="HATPase_AgrC-ComD-like"/>
    <property type="match status" value="1"/>
</dbReference>
<keyword evidence="2" id="KW-0547">Nucleotide-binding</keyword>
<dbReference type="Pfam" id="PF14501">
    <property type="entry name" value="HATPase_c_5"/>
    <property type="match status" value="1"/>
</dbReference>
<evidence type="ECO:0000259" key="1">
    <source>
        <dbReference type="Pfam" id="PF14501"/>
    </source>
</evidence>
<keyword evidence="2" id="KW-0067">ATP-binding</keyword>
<reference evidence="2 3" key="1">
    <citation type="submission" date="2024-04" db="EMBL/GenBank/DDBJ databases">
        <title>Human intestinal bacterial collection.</title>
        <authorList>
            <person name="Pauvert C."/>
            <person name="Hitch T.C.A."/>
            <person name="Clavel T."/>
        </authorList>
    </citation>
    <scope>NUCLEOTIDE SEQUENCE [LARGE SCALE GENOMIC DNA]</scope>
    <source>
        <strain evidence="2 3">CLA-AA-H197</strain>
    </source>
</reference>
<dbReference type="Proteomes" id="UP001478817">
    <property type="component" value="Unassembled WGS sequence"/>
</dbReference>
<feature type="domain" description="Sensor histidine kinase NatK-like C-terminal" evidence="1">
    <location>
        <begin position="190"/>
        <end position="295"/>
    </location>
</feature>
<dbReference type="GO" id="GO:0005524">
    <property type="term" value="F:ATP binding"/>
    <property type="evidence" value="ECO:0007669"/>
    <property type="project" value="UniProtKB-KW"/>
</dbReference>